<dbReference type="STRING" id="272562.CA_C0181"/>
<dbReference type="InterPro" id="IPR001466">
    <property type="entry name" value="Beta-lactam-related"/>
</dbReference>
<keyword evidence="4" id="KW-1185">Reference proteome</keyword>
<dbReference type="OrthoDB" id="9797709at2"/>
<dbReference type="RefSeq" id="WP_010963505.1">
    <property type="nucleotide sequence ID" value="NC_003030.1"/>
</dbReference>
<accession>Q97ML5</accession>
<reference evidence="3 4" key="1">
    <citation type="journal article" date="2001" name="J. Bacteriol.">
        <title>Genome sequence and comparative analysis of the solvent-producing bacterium Clostridium acetobutylicum.</title>
        <authorList>
            <person name="Nolling J."/>
            <person name="Breton G."/>
            <person name="Omelchenko M.V."/>
            <person name="Makarova K.S."/>
            <person name="Zeng Q."/>
            <person name="Gibson R."/>
            <person name="Lee H.M."/>
            <person name="Dubois J."/>
            <person name="Qiu D."/>
            <person name="Hitti J."/>
            <person name="Wolf Y.I."/>
            <person name="Tatusov R.L."/>
            <person name="Sabathe F."/>
            <person name="Doucette-Stamm L."/>
            <person name="Soucaille P."/>
            <person name="Daly M.J."/>
            <person name="Bennett G.N."/>
            <person name="Koonin E.V."/>
            <person name="Smith D.R."/>
        </authorList>
    </citation>
    <scope>NUCLEOTIDE SEQUENCE [LARGE SCALE GENOMIC DNA]</scope>
    <source>
        <strain evidence="4">ATCC 824 / DSM 792 / JCM 1419 / LMG 5710 / VKM B-1787</strain>
    </source>
</reference>
<dbReference type="GO" id="GO:0016787">
    <property type="term" value="F:hydrolase activity"/>
    <property type="evidence" value="ECO:0007669"/>
    <property type="project" value="UniProtKB-KW"/>
</dbReference>
<dbReference type="GeneID" id="44996673"/>
<dbReference type="MEROPS" id="S12.950"/>
<dbReference type="PANTHER" id="PTHR43283:SF11">
    <property type="entry name" value="BETA-LACTAMASE-RELATED DOMAIN-CONTAINING PROTEIN"/>
    <property type="match status" value="1"/>
</dbReference>
<dbReference type="Pfam" id="PF00144">
    <property type="entry name" value="Beta-lactamase"/>
    <property type="match status" value="1"/>
</dbReference>
<feature type="domain" description="Beta-lactamase-related" evidence="2">
    <location>
        <begin position="13"/>
        <end position="334"/>
    </location>
</feature>
<evidence type="ECO:0000259" key="2">
    <source>
        <dbReference type="Pfam" id="PF00144"/>
    </source>
</evidence>
<organism evidence="3 4">
    <name type="scientific">Clostridium acetobutylicum (strain ATCC 824 / DSM 792 / JCM 1419 / IAM 19013 / LMG 5710 / NBRC 13948 / NRRL B-527 / VKM B-1787 / 2291 / W)</name>
    <dbReference type="NCBI Taxonomy" id="272562"/>
    <lineage>
        <taxon>Bacteria</taxon>
        <taxon>Bacillati</taxon>
        <taxon>Bacillota</taxon>
        <taxon>Clostridia</taxon>
        <taxon>Eubacteriales</taxon>
        <taxon>Clostridiaceae</taxon>
        <taxon>Clostridium</taxon>
    </lineage>
</organism>
<evidence type="ECO:0000256" key="1">
    <source>
        <dbReference type="ARBA" id="ARBA00022801"/>
    </source>
</evidence>
<keyword evidence="1" id="KW-0378">Hydrolase</keyword>
<dbReference type="InterPro" id="IPR012338">
    <property type="entry name" value="Beta-lactam/transpept-like"/>
</dbReference>
<proteinExistence type="predicted"/>
<gene>
    <name evidence="3" type="ordered locus">CA_C0181</name>
</gene>
<dbReference type="EMBL" id="AE001437">
    <property type="protein sequence ID" value="AAK78163.1"/>
    <property type="molecule type" value="Genomic_DNA"/>
</dbReference>
<dbReference type="SUPFAM" id="SSF56601">
    <property type="entry name" value="beta-lactamase/transpeptidase-like"/>
    <property type="match status" value="1"/>
</dbReference>
<dbReference type="HOGENOM" id="CLU_020027_1_1_9"/>
<dbReference type="Proteomes" id="UP000000814">
    <property type="component" value="Chromosome"/>
</dbReference>
<dbReference type="eggNOG" id="COG1680">
    <property type="taxonomic scope" value="Bacteria"/>
</dbReference>
<dbReference type="Gene3D" id="3.40.710.10">
    <property type="entry name" value="DD-peptidase/beta-lactamase superfamily"/>
    <property type="match status" value="1"/>
</dbReference>
<evidence type="ECO:0000313" key="3">
    <source>
        <dbReference type="EMBL" id="AAK78163.1"/>
    </source>
</evidence>
<dbReference type="PANTHER" id="PTHR43283">
    <property type="entry name" value="BETA-LACTAMASE-RELATED"/>
    <property type="match status" value="1"/>
</dbReference>
<sequence length="351" mass="39557">MIIDINRLDRAFDLIKEGVSKGVFPGAVAAVGTRERVIRLESFGNRCLYPEKLSMNKDTLFDLASLTKVVATNTLFMIFLEKGLISVYDNVSYYLEKFKGKNKDDVTIFNLLTHTAGFVPCKPLYKLCKGYEDSIDYICRCGLSYKPGTKCVYSDFSYILLAYILEKIGGDTLDILCDRYIFKPLYMENTTFKPKGNNIAATEIDKKTKKPLIGVCHDENGRFFGGISGHAGLFSDIYDLCKFSNMLVNEGKGIISYASFKAMTTNHTLGLEDNRGYGWCIKGDKNSFMGDIAFPETFGHNGFTGTSLWVDIKNNIYAILLTNRVHPTRDNLRIIRFRRVFSNAVLASLTR</sequence>
<dbReference type="KEGG" id="cac:CA_C0181"/>
<dbReference type="AlphaFoldDB" id="Q97ML5"/>
<dbReference type="PIR" id="H96921">
    <property type="entry name" value="H96921"/>
</dbReference>
<dbReference type="InterPro" id="IPR050789">
    <property type="entry name" value="Diverse_Enzym_Activities"/>
</dbReference>
<evidence type="ECO:0000313" key="4">
    <source>
        <dbReference type="Proteomes" id="UP000000814"/>
    </source>
</evidence>
<dbReference type="PATRIC" id="fig|272562.8.peg.367"/>
<name>Q97ML5_CLOAB</name>
<protein>
    <submittedName>
        <fullName evidence="3">Similar to beta-lactamase</fullName>
    </submittedName>
</protein>